<accession>A0A3M8RED2</accession>
<dbReference type="RefSeq" id="WP_123102655.1">
    <property type="nucleotide sequence ID" value="NZ_CP127527.1"/>
</dbReference>
<name>A0A3M8RED2_9PROT</name>
<organism evidence="1">
    <name type="scientific">Acidithiobacillus sulfuriphilus</name>
    <dbReference type="NCBI Taxonomy" id="1867749"/>
    <lineage>
        <taxon>Bacteria</taxon>
        <taxon>Pseudomonadati</taxon>
        <taxon>Pseudomonadota</taxon>
        <taxon>Acidithiobacillia</taxon>
        <taxon>Acidithiobacillales</taxon>
        <taxon>Acidithiobacillaceae</taxon>
        <taxon>Acidithiobacillus</taxon>
    </lineage>
</organism>
<dbReference type="EMBL" id="RIZI01000139">
    <property type="protein sequence ID" value="RNF66471.1"/>
    <property type="molecule type" value="Genomic_DNA"/>
</dbReference>
<dbReference type="AlphaFoldDB" id="A0A3M8RED2"/>
<evidence type="ECO:0000313" key="1">
    <source>
        <dbReference type="EMBL" id="RNF66471.1"/>
    </source>
</evidence>
<proteinExistence type="predicted"/>
<dbReference type="OrthoDB" id="5760904at2"/>
<sequence>MPLDMDIHGAQARFEQYVKPILGAFANAAIPTGEQITPPMLVDALRQLFALLGTDVSTWDPSLPPDEPERVGDIAIGLLMDLATWADRLQEHQAKVAMELIAVSIAAWVIAQHGQILTLEPIVNGLAALANTRGEAAALYPLAILMGQVADAATAQFAADLDSVDPHRPWRILLINWGITATRAHSPQEMTRAFQAIRHHLPADAHAFFAEGRQQVEQGDFPDAVRAVMIQAADAIEHSLH</sequence>
<reference evidence="1" key="1">
    <citation type="submission" date="2018-10" db="EMBL/GenBank/DDBJ databases">
        <title>Acidithiobacillus sulfuriphilus sp. nov.: an extremely acidophilic sulfur-oxidizing chemolithotroph isolated from a neutral pH environment.</title>
        <authorList>
            <person name="Falagan C."/>
            <person name="Moya-Beltran A."/>
            <person name="Quatrini R."/>
            <person name="Johnson D.B."/>
        </authorList>
    </citation>
    <scope>NUCLEOTIDE SEQUENCE [LARGE SCALE GENOMIC DNA]</scope>
    <source>
        <strain evidence="1">CJ-2</strain>
    </source>
</reference>
<protein>
    <submittedName>
        <fullName evidence="1">Uncharacterized protein</fullName>
    </submittedName>
</protein>
<gene>
    <name evidence="1" type="ORF">EC580_04650</name>
</gene>
<comment type="caution">
    <text evidence="1">The sequence shown here is derived from an EMBL/GenBank/DDBJ whole genome shotgun (WGS) entry which is preliminary data.</text>
</comment>